<feature type="transmembrane region" description="Helical" evidence="5">
    <location>
        <begin position="178"/>
        <end position="200"/>
    </location>
</feature>
<keyword evidence="3 5" id="KW-1133">Transmembrane helix</keyword>
<organism evidence="7 8">
    <name type="scientific">Adonisia turfae CCMR0081</name>
    <dbReference type="NCBI Taxonomy" id="2292702"/>
    <lineage>
        <taxon>Bacteria</taxon>
        <taxon>Bacillati</taxon>
        <taxon>Cyanobacteriota</taxon>
        <taxon>Adonisia</taxon>
        <taxon>Adonisia turfae</taxon>
    </lineage>
</organism>
<dbReference type="Proteomes" id="UP000481033">
    <property type="component" value="Unassembled WGS sequence"/>
</dbReference>
<reference evidence="7 8" key="1">
    <citation type="journal article" date="2020" name="Microb. Ecol.">
        <title>Ecogenomics of the Marine Benthic Filamentous Cyanobacterium Adonisia.</title>
        <authorList>
            <person name="Walter J.M."/>
            <person name="Coutinho F.H."/>
            <person name="Leomil L."/>
            <person name="Hargreaves P.I."/>
            <person name="Campeao M.E."/>
            <person name="Vieira V.V."/>
            <person name="Silva B.S."/>
            <person name="Fistarol G.O."/>
            <person name="Salomon P.S."/>
            <person name="Sawabe T."/>
            <person name="Mino S."/>
            <person name="Hosokawa M."/>
            <person name="Miyashita H."/>
            <person name="Maruyama F."/>
            <person name="van Verk M.C."/>
            <person name="Dutilh B.E."/>
            <person name="Thompson C.C."/>
            <person name="Thompson F.L."/>
        </authorList>
    </citation>
    <scope>NUCLEOTIDE SEQUENCE [LARGE SCALE GENOMIC DNA]</scope>
    <source>
        <strain evidence="7 8">CCMR0081</strain>
    </source>
</reference>
<dbReference type="GO" id="GO:0043190">
    <property type="term" value="C:ATP-binding cassette (ABC) transporter complex"/>
    <property type="evidence" value="ECO:0007669"/>
    <property type="project" value="InterPro"/>
</dbReference>
<feature type="transmembrane region" description="Helical" evidence="5">
    <location>
        <begin position="33"/>
        <end position="50"/>
    </location>
</feature>
<protein>
    <recommendedName>
        <fullName evidence="5">Transport permease protein</fullName>
    </recommendedName>
</protein>
<gene>
    <name evidence="7" type="ORF">DXZ20_10140</name>
</gene>
<feature type="transmembrane region" description="Helical" evidence="5">
    <location>
        <begin position="146"/>
        <end position="166"/>
    </location>
</feature>
<evidence type="ECO:0000256" key="2">
    <source>
        <dbReference type="ARBA" id="ARBA00022692"/>
    </source>
</evidence>
<accession>A0A6M0RIG6</accession>
<evidence type="ECO:0000256" key="4">
    <source>
        <dbReference type="ARBA" id="ARBA00023136"/>
    </source>
</evidence>
<dbReference type="InterPro" id="IPR047817">
    <property type="entry name" value="ABC2_TM_bact-type"/>
</dbReference>
<sequence length="261" mass="28529">MAYLMAQITRYWQEILAVAQRILLELVRRRRSLIFWAIFPTLLLLLNGVITTERAQLDLADALEVVAPPTLVGAALFFSCLGGSVATVVAEREQNTLKRLFLSPLRGVSYFLGIVLAHSAIGVGQALLVFAIALTLGATFPGSWPLAMLIILLSILAYVGVGFILGTQFARRTEDVNALVAAFGVPLLIMGGAFMPTSIFPDSLLQLARFNPIFHMTEALTLVMAAEPANEHIAFLSIFALAMVVAGWLAYRRMLNLERQL</sequence>
<evidence type="ECO:0000313" key="8">
    <source>
        <dbReference type="Proteomes" id="UP000481033"/>
    </source>
</evidence>
<dbReference type="PANTHER" id="PTHR43027:SF1">
    <property type="entry name" value="DOXORUBICIN RESISTANCE ABC TRANSPORTER PERMEASE PROTEIN DRRC-RELATED"/>
    <property type="match status" value="1"/>
</dbReference>
<dbReference type="PANTHER" id="PTHR43027">
    <property type="entry name" value="DOXORUBICIN RESISTANCE ABC TRANSPORTER PERMEASE PROTEIN DRRC-RELATED"/>
    <property type="match status" value="1"/>
</dbReference>
<evidence type="ECO:0000256" key="3">
    <source>
        <dbReference type="ARBA" id="ARBA00022989"/>
    </source>
</evidence>
<feature type="transmembrane region" description="Helical" evidence="5">
    <location>
        <begin position="232"/>
        <end position="251"/>
    </location>
</feature>
<proteinExistence type="inferred from homology"/>
<keyword evidence="8" id="KW-1185">Reference proteome</keyword>
<comment type="caution">
    <text evidence="7">The sequence shown here is derived from an EMBL/GenBank/DDBJ whole genome shotgun (WGS) entry which is preliminary data.</text>
</comment>
<evidence type="ECO:0000259" key="6">
    <source>
        <dbReference type="PROSITE" id="PS51012"/>
    </source>
</evidence>
<feature type="domain" description="ABC transmembrane type-2" evidence="6">
    <location>
        <begin position="31"/>
        <end position="254"/>
    </location>
</feature>
<evidence type="ECO:0000256" key="5">
    <source>
        <dbReference type="RuleBase" id="RU361157"/>
    </source>
</evidence>
<feature type="transmembrane region" description="Helical" evidence="5">
    <location>
        <begin position="70"/>
        <end position="90"/>
    </location>
</feature>
<keyword evidence="2 5" id="KW-0812">Transmembrane</keyword>
<name>A0A6M0RIG6_9CYAN</name>
<feature type="transmembrane region" description="Helical" evidence="5">
    <location>
        <begin position="110"/>
        <end position="134"/>
    </location>
</feature>
<dbReference type="RefSeq" id="WP_163666224.1">
    <property type="nucleotide sequence ID" value="NZ_QXHD01000004.1"/>
</dbReference>
<dbReference type="PIRSF" id="PIRSF006648">
    <property type="entry name" value="DrrB"/>
    <property type="match status" value="1"/>
</dbReference>
<dbReference type="GO" id="GO:0140359">
    <property type="term" value="F:ABC-type transporter activity"/>
    <property type="evidence" value="ECO:0007669"/>
    <property type="project" value="InterPro"/>
</dbReference>
<evidence type="ECO:0000256" key="1">
    <source>
        <dbReference type="ARBA" id="ARBA00004141"/>
    </source>
</evidence>
<keyword evidence="5" id="KW-1003">Cell membrane</keyword>
<dbReference type="Pfam" id="PF01061">
    <property type="entry name" value="ABC2_membrane"/>
    <property type="match status" value="1"/>
</dbReference>
<comment type="subcellular location">
    <subcellularLocation>
        <location evidence="5">Cell membrane</location>
        <topology evidence="5">Multi-pass membrane protein</topology>
    </subcellularLocation>
    <subcellularLocation>
        <location evidence="1">Membrane</location>
        <topology evidence="1">Multi-pass membrane protein</topology>
    </subcellularLocation>
</comment>
<dbReference type="PROSITE" id="PS51012">
    <property type="entry name" value="ABC_TM2"/>
    <property type="match status" value="1"/>
</dbReference>
<dbReference type="InterPro" id="IPR000412">
    <property type="entry name" value="ABC_2_transport"/>
</dbReference>
<dbReference type="EMBL" id="QXHD01000004">
    <property type="protein sequence ID" value="NEZ56026.1"/>
    <property type="molecule type" value="Genomic_DNA"/>
</dbReference>
<keyword evidence="5" id="KW-0813">Transport</keyword>
<comment type="similarity">
    <text evidence="5">Belongs to the ABC-2 integral membrane protein family.</text>
</comment>
<keyword evidence="4 5" id="KW-0472">Membrane</keyword>
<dbReference type="InterPro" id="IPR013525">
    <property type="entry name" value="ABC2_TM"/>
</dbReference>
<dbReference type="AlphaFoldDB" id="A0A6M0RIG6"/>
<dbReference type="InterPro" id="IPR052902">
    <property type="entry name" value="ABC-2_transporter"/>
</dbReference>
<evidence type="ECO:0000313" key="7">
    <source>
        <dbReference type="EMBL" id="NEZ56026.1"/>
    </source>
</evidence>